<dbReference type="EC" id="2.5.1.59" evidence="3"/>
<dbReference type="InterPro" id="IPR002088">
    <property type="entry name" value="Prenyl_trans_a"/>
</dbReference>
<sequence length="334" mass="37520">MTYIPLGERPEWADVTPIPQDDAPNALVPIMYTQEYKDASDYFRAVVAAGEKSERVLELTRTLLALNAAHYTVWQYRFQTVLALGDEAVAAELRFLDDYAVNNLKSYQVWHHRLSLISHVSPADPRAEIAFVHATFVPEPKNYHTWTYIHWLYSHFSDLGRVDEQLWADELEWCEGMLAQDGRNNSAWGWRWFLRVARPGASGLDNDGREEIEYALEQIHRIPHNASAWNYLRGIVRAVDAPRDTLLPAVAPYLAGAAVPVPAAKLDLGYPARDGPVGPDTPLPVPLALEFFADTLAEGGQVADASAVFGQLATEVDRMRAAYWEHRRSQVANA</sequence>
<dbReference type="EC" id="2.5.1.58" evidence="4"/>
<keyword evidence="5" id="KW-0637">Prenyltransferase</keyword>
<evidence type="ECO:0000256" key="1">
    <source>
        <dbReference type="ARBA" id="ARBA00001946"/>
    </source>
</evidence>
<dbReference type="GeneID" id="95982752"/>
<dbReference type="PANTHER" id="PTHR11129">
    <property type="entry name" value="PROTEIN FARNESYLTRANSFERASE ALPHA SUBUNIT/RAB GERANYLGERANYL TRANSFERASE ALPHA SUBUNIT"/>
    <property type="match status" value="1"/>
</dbReference>
<gene>
    <name evidence="14" type="primary">RAM2</name>
    <name evidence="14" type="ORF">Q8F55_001709</name>
</gene>
<proteinExistence type="inferred from homology"/>
<keyword evidence="6 14" id="KW-0808">Transferase</keyword>
<protein>
    <recommendedName>
        <fullName evidence="9">Protein farnesyltransferase/geranylgeranyltransferase type-1 subunit alpha</fullName>
        <ecNumber evidence="4">2.5.1.58</ecNumber>
        <ecNumber evidence="3">2.5.1.59</ecNumber>
    </recommendedName>
    <alternativeName>
        <fullName evidence="12">CAAX farnesyltransferase subunit alpha</fullName>
    </alternativeName>
    <alternativeName>
        <fullName evidence="11">FTase-alpha</fullName>
    </alternativeName>
    <alternativeName>
        <fullName evidence="10">Ras proteins prenyltransferase subunit alpha</fullName>
    </alternativeName>
    <alternativeName>
        <fullName evidence="13">Type I protein geranyl-geranyltransferase subunit alpha</fullName>
    </alternativeName>
</protein>
<dbReference type="GO" id="GO:0033844">
    <property type="term" value="F:galactose-6-sulfurylase activity"/>
    <property type="evidence" value="ECO:0007669"/>
    <property type="project" value="UniProtKB-EC"/>
</dbReference>
<evidence type="ECO:0000256" key="11">
    <source>
        <dbReference type="ARBA" id="ARBA00042436"/>
    </source>
</evidence>
<organism evidence="14 15">
    <name type="scientific">Vanrija albida</name>
    <dbReference type="NCBI Taxonomy" id="181172"/>
    <lineage>
        <taxon>Eukaryota</taxon>
        <taxon>Fungi</taxon>
        <taxon>Dikarya</taxon>
        <taxon>Basidiomycota</taxon>
        <taxon>Agaricomycotina</taxon>
        <taxon>Tremellomycetes</taxon>
        <taxon>Trichosporonales</taxon>
        <taxon>Trichosporonaceae</taxon>
        <taxon>Vanrija</taxon>
    </lineage>
</organism>
<dbReference type="SUPFAM" id="SSF48439">
    <property type="entry name" value="Protein prenylyltransferase"/>
    <property type="match status" value="1"/>
</dbReference>
<dbReference type="PROSITE" id="PS51147">
    <property type="entry name" value="PFTA"/>
    <property type="match status" value="4"/>
</dbReference>
<evidence type="ECO:0000256" key="12">
    <source>
        <dbReference type="ARBA" id="ARBA00043086"/>
    </source>
</evidence>
<dbReference type="RefSeq" id="XP_069210711.1">
    <property type="nucleotide sequence ID" value="XM_069350325.1"/>
</dbReference>
<keyword evidence="15" id="KW-1185">Reference proteome</keyword>
<comment type="caution">
    <text evidence="14">The sequence shown here is derived from an EMBL/GenBank/DDBJ whole genome shotgun (WGS) entry which is preliminary data.</text>
</comment>
<evidence type="ECO:0000256" key="8">
    <source>
        <dbReference type="ARBA" id="ARBA00022842"/>
    </source>
</evidence>
<accession>A0ABR3Q8G6</accession>
<evidence type="ECO:0000256" key="7">
    <source>
        <dbReference type="ARBA" id="ARBA00022737"/>
    </source>
</evidence>
<evidence type="ECO:0000256" key="6">
    <source>
        <dbReference type="ARBA" id="ARBA00022679"/>
    </source>
</evidence>
<comment type="similarity">
    <text evidence="2">Belongs to the protein prenyltransferase subunit alpha family.</text>
</comment>
<dbReference type="Pfam" id="PF01239">
    <property type="entry name" value="PPTA"/>
    <property type="match status" value="5"/>
</dbReference>
<dbReference type="Gene3D" id="1.25.40.120">
    <property type="entry name" value="Protein prenylyltransferase"/>
    <property type="match status" value="1"/>
</dbReference>
<dbReference type="Proteomes" id="UP001565368">
    <property type="component" value="Unassembled WGS sequence"/>
</dbReference>
<keyword evidence="8" id="KW-0460">Magnesium</keyword>
<evidence type="ECO:0000256" key="2">
    <source>
        <dbReference type="ARBA" id="ARBA00006734"/>
    </source>
</evidence>
<comment type="cofactor">
    <cofactor evidence="1">
        <name>Mg(2+)</name>
        <dbReference type="ChEBI" id="CHEBI:18420"/>
    </cofactor>
</comment>
<evidence type="ECO:0000256" key="9">
    <source>
        <dbReference type="ARBA" id="ARBA00040965"/>
    </source>
</evidence>
<evidence type="ECO:0000256" key="3">
    <source>
        <dbReference type="ARBA" id="ARBA00012700"/>
    </source>
</evidence>
<evidence type="ECO:0000256" key="10">
    <source>
        <dbReference type="ARBA" id="ARBA00041392"/>
    </source>
</evidence>
<evidence type="ECO:0000256" key="4">
    <source>
        <dbReference type="ARBA" id="ARBA00012702"/>
    </source>
</evidence>
<keyword evidence="7" id="KW-0677">Repeat</keyword>
<evidence type="ECO:0000313" key="15">
    <source>
        <dbReference type="Proteomes" id="UP001565368"/>
    </source>
</evidence>
<evidence type="ECO:0000256" key="13">
    <source>
        <dbReference type="ARBA" id="ARBA00043219"/>
    </source>
</evidence>
<reference evidence="14 15" key="1">
    <citation type="submission" date="2023-08" db="EMBL/GenBank/DDBJ databases">
        <title>Annotated Genome Sequence of Vanrija albida AlHP1.</title>
        <authorList>
            <person name="Herzog R."/>
        </authorList>
    </citation>
    <scope>NUCLEOTIDE SEQUENCE [LARGE SCALE GENOMIC DNA]</scope>
    <source>
        <strain evidence="14 15">AlHP1</strain>
    </source>
</reference>
<name>A0ABR3Q8G6_9TREE</name>
<dbReference type="EMBL" id="JBBXJM010000002">
    <property type="protein sequence ID" value="KAL1410767.1"/>
    <property type="molecule type" value="Genomic_DNA"/>
</dbReference>
<evidence type="ECO:0000313" key="14">
    <source>
        <dbReference type="EMBL" id="KAL1410767.1"/>
    </source>
</evidence>
<dbReference type="PANTHER" id="PTHR11129:SF1">
    <property type="entry name" value="PROTEIN FARNESYLTRANSFERASE_GERANYLGERANYLTRANSFERASE TYPE-1 SUBUNIT ALPHA"/>
    <property type="match status" value="1"/>
</dbReference>
<evidence type="ECO:0000256" key="5">
    <source>
        <dbReference type="ARBA" id="ARBA00022602"/>
    </source>
</evidence>